<protein>
    <submittedName>
        <fullName evidence="1">UDP-N-acetylmuramoyl-L-alanine--D-glutamate ligase</fullName>
        <ecNumber evidence="1">6.3.2.9</ecNumber>
    </submittedName>
</protein>
<keyword evidence="2" id="KW-1185">Reference proteome</keyword>
<evidence type="ECO:0000313" key="1">
    <source>
        <dbReference type="EMBL" id="QZE13341.1"/>
    </source>
</evidence>
<dbReference type="EC" id="6.3.2.9" evidence="1"/>
<organism evidence="1 2">
    <name type="scientific">Halosquirtibacter laminarini</name>
    <dbReference type="NCBI Taxonomy" id="3374600"/>
    <lineage>
        <taxon>Bacteria</taxon>
        <taxon>Pseudomonadati</taxon>
        <taxon>Bacteroidota</taxon>
        <taxon>Bacteroidia</taxon>
        <taxon>Marinilabiliales</taxon>
        <taxon>Prolixibacteraceae</taxon>
        <taxon>Halosquirtibacter</taxon>
    </lineage>
</organism>
<keyword evidence="1" id="KW-0436">Ligase</keyword>
<name>A0AC61NCZ6_9BACT</name>
<accession>A0AC61NCZ6</accession>
<dbReference type="EMBL" id="CP081303">
    <property type="protein sequence ID" value="QZE13341.1"/>
    <property type="molecule type" value="Genomic_DNA"/>
</dbReference>
<sequence length="444" mass="49066">MEKGIILGAGESGVGTAILARQKGVDVMVSDFGYIAEQYKTELDAYGISWEEGGHSDSLLDNASWVVKSPGIPRTAPIIQRVEALGIPILSEIEYAGRFYQGKSICITGSNGKTTTTSLIYHILSKAGLNVGVGGNIGMSFARQVAQKEFDWFVLELSSFQLEDMIDFKADISILLNITPDHLDRYEYQIEKYADAKFRVIQNQKSEDLFIYFEEDSMITKRSADFTSITSVPFSLSQSYKKQGVSILNGVLHAELDQHVFEIDTKALPLKGAHNGCNMMAATLASLRVGLSNEEIAQGLESFQAVEHRLELCRELEGVRYINDSKATNVDATKFALDAFDQDIIWIVGGTDKGNDYSVLEKMVQEKVKAIICLGVDNHKIIEAFEKCGIPMVETNTMQSAVEAAYSHTTTDSIVLLSPCCASFDLFKSYIDRGNQFKNCVKQL</sequence>
<evidence type="ECO:0000313" key="2">
    <source>
        <dbReference type="Proteomes" id="UP000826212"/>
    </source>
</evidence>
<proteinExistence type="predicted"/>
<dbReference type="Proteomes" id="UP000826212">
    <property type="component" value="Chromosome"/>
</dbReference>
<reference evidence="1" key="1">
    <citation type="submission" date="2021-08" db="EMBL/GenBank/DDBJ databases">
        <title>Novel anaerobic bacterium isolated from sea squirt in East Sea, Republic of Korea.</title>
        <authorList>
            <person name="Nguyen T.H."/>
            <person name="Li Z."/>
            <person name="Lee Y.-J."/>
            <person name="Ko J."/>
            <person name="Kim S.-G."/>
        </authorList>
    </citation>
    <scope>NUCLEOTIDE SEQUENCE</scope>
    <source>
        <strain evidence="1">KCTC 25031</strain>
    </source>
</reference>
<gene>
    <name evidence="1" type="primary">murD</name>
    <name evidence="1" type="ORF">K4L44_12185</name>
</gene>